<organism evidence="2 3">
    <name type="scientific">Roseivirga thermotolerans</name>
    <dbReference type="NCBI Taxonomy" id="1758176"/>
    <lineage>
        <taxon>Bacteria</taxon>
        <taxon>Pseudomonadati</taxon>
        <taxon>Bacteroidota</taxon>
        <taxon>Cytophagia</taxon>
        <taxon>Cytophagales</taxon>
        <taxon>Roseivirgaceae</taxon>
        <taxon>Roseivirga</taxon>
    </lineage>
</organism>
<proteinExistence type="predicted"/>
<dbReference type="RefSeq" id="WP_189628395.1">
    <property type="nucleotide sequence ID" value="NZ_BNAG01000001.1"/>
</dbReference>
<evidence type="ECO:0008006" key="4">
    <source>
        <dbReference type="Google" id="ProtNLM"/>
    </source>
</evidence>
<dbReference type="EMBL" id="BNAG01000001">
    <property type="protein sequence ID" value="GHE51985.1"/>
    <property type="molecule type" value="Genomic_DNA"/>
</dbReference>
<keyword evidence="3" id="KW-1185">Reference proteome</keyword>
<name>A0ABQ3I401_9BACT</name>
<feature type="coiled-coil region" evidence="1">
    <location>
        <begin position="55"/>
        <end position="95"/>
    </location>
</feature>
<dbReference type="Proteomes" id="UP000658258">
    <property type="component" value="Unassembled WGS sequence"/>
</dbReference>
<dbReference type="SUPFAM" id="SSF58104">
    <property type="entry name" value="Methyl-accepting chemotaxis protein (MCP) signaling domain"/>
    <property type="match status" value="1"/>
</dbReference>
<evidence type="ECO:0000256" key="1">
    <source>
        <dbReference type="SAM" id="Coils"/>
    </source>
</evidence>
<evidence type="ECO:0000313" key="2">
    <source>
        <dbReference type="EMBL" id="GHE51985.1"/>
    </source>
</evidence>
<reference evidence="3" key="1">
    <citation type="journal article" date="2019" name="Int. J. Syst. Evol. Microbiol.">
        <title>The Global Catalogue of Microorganisms (GCM) 10K type strain sequencing project: providing services to taxonomists for standard genome sequencing and annotation.</title>
        <authorList>
            <consortium name="The Broad Institute Genomics Platform"/>
            <consortium name="The Broad Institute Genome Sequencing Center for Infectious Disease"/>
            <person name="Wu L."/>
            <person name="Ma J."/>
        </authorList>
    </citation>
    <scope>NUCLEOTIDE SEQUENCE [LARGE SCALE GENOMIC DNA]</scope>
    <source>
        <strain evidence="3">CGMCC 1.15111</strain>
    </source>
</reference>
<comment type="caution">
    <text evidence="2">The sequence shown here is derived from an EMBL/GenBank/DDBJ whole genome shotgun (WGS) entry which is preliminary data.</text>
</comment>
<sequence length="142" mass="16214">MIVIKPLKYVSFILFFFLLVVGCGNAYNPKAQRDAIFKVHDEVMPKIGEVMELRRKALQKASEIAEKEADRAAQLRALAQQLEQANNGMMSWMREWSKNSQKYMEMKAGASEQVEYLKKEMERVTEVKEAINGAIAEAKKAL</sequence>
<protein>
    <recommendedName>
        <fullName evidence="4">Viral A-type inclusion protein</fullName>
    </recommendedName>
</protein>
<keyword evidence="1" id="KW-0175">Coiled coil</keyword>
<evidence type="ECO:0000313" key="3">
    <source>
        <dbReference type="Proteomes" id="UP000658258"/>
    </source>
</evidence>
<dbReference type="PROSITE" id="PS51257">
    <property type="entry name" value="PROKAR_LIPOPROTEIN"/>
    <property type="match status" value="1"/>
</dbReference>
<accession>A0ABQ3I401</accession>
<gene>
    <name evidence="2" type="ORF">GCM10011340_02770</name>
</gene>